<name>A0A286UPB6_9AGAM</name>
<dbReference type="Pfam" id="PF01156">
    <property type="entry name" value="IU_nuc_hydro"/>
    <property type="match status" value="1"/>
</dbReference>
<sequence length="325" mass="34900">MSEKRLWLDCDPGHDDATAILLALHLPVLKLVGVSTVHGNTNADNTFANALRCLHAFGAPPSLLVHRGASSPLLKASKADPEIHGNSGLGGVEGLLDALDPVIVQLAERSANLRAVEGIAQAVKDAKTSNQLLTIVSTGPMTNIALFVSVYPDLLDGVEEFVFMGGAVGTGNRSSVAEYNILCDPEAAQIVLNCPVKTVMVPINVTHTAIVTKSIHNLLLDPSTTYEAVFGFMDGPPLHDPLAVAMAAYPSLFKCKRYRVDVECQSALTSGETVVDIWNYRKCDDSWGKEGRNCLVAESLDVDAFFKLFLECVDRCDKASPLNRN</sequence>
<comment type="similarity">
    <text evidence="1">Belongs to the IUNH family.</text>
</comment>
<keyword evidence="2" id="KW-0378">Hydrolase</keyword>
<dbReference type="OrthoDB" id="432381at2759"/>
<keyword evidence="6" id="KW-1185">Reference proteome</keyword>
<dbReference type="SUPFAM" id="SSF53590">
    <property type="entry name" value="Nucleoside hydrolase"/>
    <property type="match status" value="1"/>
</dbReference>
<dbReference type="GO" id="GO:0008477">
    <property type="term" value="F:purine nucleosidase activity"/>
    <property type="evidence" value="ECO:0007669"/>
    <property type="project" value="TreeGrafter"/>
</dbReference>
<dbReference type="Gene3D" id="3.90.245.10">
    <property type="entry name" value="Ribonucleoside hydrolase-like"/>
    <property type="match status" value="1"/>
</dbReference>
<dbReference type="GO" id="GO:0005829">
    <property type="term" value="C:cytosol"/>
    <property type="evidence" value="ECO:0007669"/>
    <property type="project" value="TreeGrafter"/>
</dbReference>
<proteinExistence type="inferred from homology"/>
<dbReference type="AlphaFoldDB" id="A0A286UPB6"/>
<dbReference type="PANTHER" id="PTHR12304">
    <property type="entry name" value="INOSINE-URIDINE PREFERRING NUCLEOSIDE HYDROLASE"/>
    <property type="match status" value="1"/>
</dbReference>
<feature type="domain" description="Inosine/uridine-preferring nucleoside hydrolase" evidence="4">
    <location>
        <begin position="6"/>
        <end position="307"/>
    </location>
</feature>
<dbReference type="GO" id="GO:0006152">
    <property type="term" value="P:purine nucleoside catabolic process"/>
    <property type="evidence" value="ECO:0007669"/>
    <property type="project" value="TreeGrafter"/>
</dbReference>
<evidence type="ECO:0000259" key="4">
    <source>
        <dbReference type="Pfam" id="PF01156"/>
    </source>
</evidence>
<evidence type="ECO:0000313" key="5">
    <source>
        <dbReference type="EMBL" id="PAV21354.1"/>
    </source>
</evidence>
<dbReference type="STRING" id="2282107.A0A286UPB6"/>
<dbReference type="FunCoup" id="A0A286UPB6">
    <property type="interactions" value="246"/>
</dbReference>
<evidence type="ECO:0000256" key="3">
    <source>
        <dbReference type="ARBA" id="ARBA00023295"/>
    </source>
</evidence>
<comment type="caution">
    <text evidence="5">The sequence shown here is derived from an EMBL/GenBank/DDBJ whole genome shotgun (WGS) entry which is preliminary data.</text>
</comment>
<evidence type="ECO:0000313" key="6">
    <source>
        <dbReference type="Proteomes" id="UP000217199"/>
    </source>
</evidence>
<reference evidence="5 6" key="1">
    <citation type="journal article" date="2017" name="Mol. Ecol.">
        <title>Comparative and population genomic landscape of Phellinus noxius: A hypervariable fungus causing root rot in trees.</title>
        <authorList>
            <person name="Chung C.L."/>
            <person name="Lee T.J."/>
            <person name="Akiba M."/>
            <person name="Lee H.H."/>
            <person name="Kuo T.H."/>
            <person name="Liu D."/>
            <person name="Ke H.M."/>
            <person name="Yokoi T."/>
            <person name="Roa M.B."/>
            <person name="Lu M.J."/>
            <person name="Chang Y.Y."/>
            <person name="Ann P.J."/>
            <person name="Tsai J.N."/>
            <person name="Chen C.Y."/>
            <person name="Tzean S.S."/>
            <person name="Ota Y."/>
            <person name="Hattori T."/>
            <person name="Sahashi N."/>
            <person name="Liou R.F."/>
            <person name="Kikuchi T."/>
            <person name="Tsai I.J."/>
        </authorList>
    </citation>
    <scope>NUCLEOTIDE SEQUENCE [LARGE SCALE GENOMIC DNA]</scope>
    <source>
        <strain evidence="5 6">FFPRI411160</strain>
    </source>
</reference>
<dbReference type="EMBL" id="NBII01000003">
    <property type="protein sequence ID" value="PAV21354.1"/>
    <property type="molecule type" value="Genomic_DNA"/>
</dbReference>
<dbReference type="InterPro" id="IPR036452">
    <property type="entry name" value="Ribo_hydro-like"/>
</dbReference>
<dbReference type="InParanoid" id="A0A286UPB6"/>
<dbReference type="InterPro" id="IPR001910">
    <property type="entry name" value="Inosine/uridine_hydrolase_dom"/>
</dbReference>
<dbReference type="InterPro" id="IPR023186">
    <property type="entry name" value="IUNH"/>
</dbReference>
<accession>A0A286UPB6</accession>
<evidence type="ECO:0000256" key="1">
    <source>
        <dbReference type="ARBA" id="ARBA00009176"/>
    </source>
</evidence>
<keyword evidence="3" id="KW-0326">Glycosidase</keyword>
<dbReference type="PANTHER" id="PTHR12304:SF4">
    <property type="entry name" value="URIDINE NUCLEOSIDASE"/>
    <property type="match status" value="1"/>
</dbReference>
<protein>
    <submittedName>
        <fullName evidence="5">Uridine nucleosidase</fullName>
    </submittedName>
</protein>
<evidence type="ECO:0000256" key="2">
    <source>
        <dbReference type="ARBA" id="ARBA00022801"/>
    </source>
</evidence>
<gene>
    <name evidence="5" type="ORF">PNOK_0398100</name>
</gene>
<dbReference type="Proteomes" id="UP000217199">
    <property type="component" value="Unassembled WGS sequence"/>
</dbReference>
<organism evidence="5 6">
    <name type="scientific">Pyrrhoderma noxium</name>
    <dbReference type="NCBI Taxonomy" id="2282107"/>
    <lineage>
        <taxon>Eukaryota</taxon>
        <taxon>Fungi</taxon>
        <taxon>Dikarya</taxon>
        <taxon>Basidiomycota</taxon>
        <taxon>Agaricomycotina</taxon>
        <taxon>Agaricomycetes</taxon>
        <taxon>Hymenochaetales</taxon>
        <taxon>Hymenochaetaceae</taxon>
        <taxon>Pyrrhoderma</taxon>
    </lineage>
</organism>